<accession>A0A9W6NXH7</accession>
<evidence type="ECO:0000313" key="3">
    <source>
        <dbReference type="EMBL" id="GLL12507.1"/>
    </source>
</evidence>
<evidence type="ECO:0000313" key="4">
    <source>
        <dbReference type="Proteomes" id="UP001143463"/>
    </source>
</evidence>
<keyword evidence="2" id="KW-0812">Transmembrane</keyword>
<dbReference type="Proteomes" id="UP001143463">
    <property type="component" value="Unassembled WGS sequence"/>
</dbReference>
<sequence>MPRWILPLVLLSDLLVLGVLYAVLGRPGLLFGLPVLIGTAIALLVLRLVTAPHRRLLADLRSVGAGGPAPYRHGSPGGAEEPFWAWPGDRPTSGDGSGDDSCDDRDHRHGVDHSCGGSWTSDPGRDGWEPSWSGPGADSGWSGSDPSAGSSSDSSSSSSSSDFSSSSSSDSGSSSSSSSD</sequence>
<dbReference type="AlphaFoldDB" id="A0A9W6NXH7"/>
<keyword evidence="2" id="KW-0472">Membrane</keyword>
<feature type="compositionally biased region" description="Low complexity" evidence="1">
    <location>
        <begin position="131"/>
        <end position="180"/>
    </location>
</feature>
<comment type="caution">
    <text evidence="3">The sequence shown here is derived from an EMBL/GenBank/DDBJ whole genome shotgun (WGS) entry which is preliminary data.</text>
</comment>
<keyword evidence="4" id="KW-1185">Reference proteome</keyword>
<keyword evidence="2" id="KW-1133">Transmembrane helix</keyword>
<dbReference type="RefSeq" id="WP_197040711.1">
    <property type="nucleotide sequence ID" value="NZ_BAAAUZ010000029.1"/>
</dbReference>
<feature type="transmembrane region" description="Helical" evidence="2">
    <location>
        <begin position="5"/>
        <end position="24"/>
    </location>
</feature>
<feature type="transmembrane region" description="Helical" evidence="2">
    <location>
        <begin position="30"/>
        <end position="49"/>
    </location>
</feature>
<reference evidence="3" key="1">
    <citation type="journal article" date="2014" name="Int. J. Syst. Evol. Microbiol.">
        <title>Complete genome sequence of Corynebacterium casei LMG S-19264T (=DSM 44701T), isolated from a smear-ripened cheese.</title>
        <authorList>
            <consortium name="US DOE Joint Genome Institute (JGI-PGF)"/>
            <person name="Walter F."/>
            <person name="Albersmeier A."/>
            <person name="Kalinowski J."/>
            <person name="Ruckert C."/>
        </authorList>
    </citation>
    <scope>NUCLEOTIDE SEQUENCE</scope>
    <source>
        <strain evidence="3">VKM Ac-1069</strain>
    </source>
</reference>
<dbReference type="EMBL" id="BSFQ01000014">
    <property type="protein sequence ID" value="GLL12507.1"/>
    <property type="molecule type" value="Genomic_DNA"/>
</dbReference>
<gene>
    <name evidence="3" type="ORF">GCM10017577_36480</name>
</gene>
<name>A0A9W6NXH7_9PSEU</name>
<evidence type="ECO:0000256" key="1">
    <source>
        <dbReference type="SAM" id="MobiDB-lite"/>
    </source>
</evidence>
<evidence type="ECO:0000256" key="2">
    <source>
        <dbReference type="SAM" id="Phobius"/>
    </source>
</evidence>
<protein>
    <submittedName>
        <fullName evidence="3">Uncharacterized protein</fullName>
    </submittedName>
</protein>
<reference evidence="3" key="2">
    <citation type="submission" date="2023-01" db="EMBL/GenBank/DDBJ databases">
        <authorList>
            <person name="Sun Q."/>
            <person name="Evtushenko L."/>
        </authorList>
    </citation>
    <scope>NUCLEOTIDE SEQUENCE</scope>
    <source>
        <strain evidence="3">VKM Ac-1069</strain>
    </source>
</reference>
<proteinExistence type="predicted"/>
<organism evidence="3 4">
    <name type="scientific">Pseudonocardia halophobica</name>
    <dbReference type="NCBI Taxonomy" id="29401"/>
    <lineage>
        <taxon>Bacteria</taxon>
        <taxon>Bacillati</taxon>
        <taxon>Actinomycetota</taxon>
        <taxon>Actinomycetes</taxon>
        <taxon>Pseudonocardiales</taxon>
        <taxon>Pseudonocardiaceae</taxon>
        <taxon>Pseudonocardia</taxon>
    </lineage>
</organism>
<feature type="region of interest" description="Disordered" evidence="1">
    <location>
        <begin position="67"/>
        <end position="180"/>
    </location>
</feature>